<keyword evidence="9" id="KW-0496">Mitochondrion</keyword>
<dbReference type="Pfam" id="PF00175">
    <property type="entry name" value="NAD_binding_1"/>
    <property type="match status" value="1"/>
</dbReference>
<dbReference type="GO" id="GO:0050661">
    <property type="term" value="F:NADP binding"/>
    <property type="evidence" value="ECO:0007669"/>
    <property type="project" value="UniProtKB-UniRule"/>
</dbReference>
<evidence type="ECO:0000259" key="10">
    <source>
        <dbReference type="PROSITE" id="PS50902"/>
    </source>
</evidence>
<accession>A0A5C3MQB1</accession>
<dbReference type="SUPFAM" id="SSF63380">
    <property type="entry name" value="Riboflavin synthase domain-like"/>
    <property type="match status" value="1"/>
</dbReference>
<comment type="subcellular location">
    <subcellularLocation>
        <location evidence="9">Cytoplasm</location>
    </subcellularLocation>
    <subcellularLocation>
        <location evidence="9">Mitochondrion</location>
    </subcellularLocation>
    <text evidence="9">Relocalizes to mitochondria after H(2)O(2) exposure.</text>
</comment>
<dbReference type="AlphaFoldDB" id="A0A5C3MQB1"/>
<keyword evidence="6 9" id="KW-0274">FAD</keyword>
<dbReference type="InterPro" id="IPR008254">
    <property type="entry name" value="Flavodoxin/NO_synth"/>
</dbReference>
<dbReference type="InterPro" id="IPR017927">
    <property type="entry name" value="FAD-bd_FR_type"/>
</dbReference>
<comment type="catalytic activity">
    <reaction evidence="9">
        <text>2 oxidized [2Fe-2S]-[protein] + NADPH = 2 reduced [2Fe-2S]-[protein] + NADP(+) + H(+)</text>
        <dbReference type="Rhea" id="RHEA:67716"/>
        <dbReference type="Rhea" id="RHEA-COMP:17327"/>
        <dbReference type="Rhea" id="RHEA-COMP:17328"/>
        <dbReference type="ChEBI" id="CHEBI:15378"/>
        <dbReference type="ChEBI" id="CHEBI:33737"/>
        <dbReference type="ChEBI" id="CHEBI:33738"/>
        <dbReference type="ChEBI" id="CHEBI:57783"/>
        <dbReference type="ChEBI" id="CHEBI:58349"/>
    </reaction>
</comment>
<dbReference type="PANTHER" id="PTHR19384:SF10">
    <property type="entry name" value="NADPH-DEPENDENT DIFLAVIN OXIDOREDUCTASE 1"/>
    <property type="match status" value="1"/>
</dbReference>
<dbReference type="InterPro" id="IPR003097">
    <property type="entry name" value="CysJ-like_FAD-binding"/>
</dbReference>
<feature type="binding site" evidence="9">
    <location>
        <position position="345"/>
    </location>
    <ligand>
        <name>FAD</name>
        <dbReference type="ChEBI" id="CHEBI:57692"/>
    </ligand>
</feature>
<dbReference type="GO" id="GO:0160246">
    <property type="term" value="F:NADPH-iron-sulfur [2Fe-2S] protein oxidoreductase activity"/>
    <property type="evidence" value="ECO:0007669"/>
    <property type="project" value="InterPro"/>
</dbReference>
<gene>
    <name evidence="9" type="primary">TAH18</name>
    <name evidence="12" type="ORF">OE88DRAFT_1738819</name>
</gene>
<evidence type="ECO:0000256" key="2">
    <source>
        <dbReference type="ARBA" id="ARBA00001974"/>
    </source>
</evidence>
<dbReference type="PROSITE" id="PS51384">
    <property type="entry name" value="FAD_FR"/>
    <property type="match status" value="1"/>
</dbReference>
<dbReference type="PRINTS" id="PR00371">
    <property type="entry name" value="FPNCR"/>
</dbReference>
<comment type="function">
    <text evidence="9">NADPH-dependent reductase which is a central component of the cytosolic iron-sulfur (Fe-S) protein assembly (CIA) machinery. Transfers electrons from NADPH via its FAD and FMN prosthetic groups to the [2Fe-2S] cluster of DRE2, another key component of the CIA machinery. In turn, this reduced cluster provides electrons for assembly of cytosolic iron-sulfur cluster proteins. Positively controls H(2)O(2)-induced cell death.</text>
</comment>
<dbReference type="InterPro" id="IPR001094">
    <property type="entry name" value="Flavdoxin-like"/>
</dbReference>
<feature type="domain" description="FAD-binding FR-type" evidence="11">
    <location>
        <begin position="194"/>
        <end position="441"/>
    </location>
</feature>
<feature type="binding site" evidence="9">
    <location>
        <begin position="62"/>
        <end position="65"/>
    </location>
    <ligand>
        <name>FMN</name>
        <dbReference type="ChEBI" id="CHEBI:58210"/>
    </ligand>
</feature>
<name>A0A5C3MQB1_9AGAM</name>
<evidence type="ECO:0000313" key="12">
    <source>
        <dbReference type="EMBL" id="TFK47130.1"/>
    </source>
</evidence>
<dbReference type="InterPro" id="IPR039261">
    <property type="entry name" value="FNR_nucleotide-bd"/>
</dbReference>
<dbReference type="Gene3D" id="1.20.990.10">
    <property type="entry name" value="NADPH-cytochrome p450 Reductase, Chain A, domain 3"/>
    <property type="match status" value="1"/>
</dbReference>
<dbReference type="SUPFAM" id="SSF52343">
    <property type="entry name" value="Ferredoxin reductase-like, C-terminal NADP-linked domain"/>
    <property type="match status" value="1"/>
</dbReference>
<dbReference type="STRING" id="5364.A0A5C3MQB1"/>
<evidence type="ECO:0000256" key="4">
    <source>
        <dbReference type="ARBA" id="ARBA00022630"/>
    </source>
</evidence>
<keyword evidence="7 9" id="KW-0521">NADP</keyword>
<dbReference type="Gene3D" id="3.40.50.360">
    <property type="match status" value="1"/>
</dbReference>
<comment type="similarity">
    <text evidence="9">In the N-terminal section; belongs to the flavodoxin family.</text>
</comment>
<comment type="caution">
    <text evidence="9">Lacks conserved residue(s) required for the propagation of feature annotation.</text>
</comment>
<feature type="domain" description="Flavodoxin-like" evidence="10">
    <location>
        <begin position="9"/>
        <end position="153"/>
    </location>
</feature>
<proteinExistence type="inferred from homology"/>
<feature type="binding site" evidence="9">
    <location>
        <begin position="377"/>
        <end position="380"/>
    </location>
    <ligand>
        <name>FAD</name>
        <dbReference type="ChEBI" id="CHEBI:57692"/>
    </ligand>
</feature>
<dbReference type="OrthoDB" id="1856718at2759"/>
<dbReference type="Pfam" id="PF00667">
    <property type="entry name" value="FAD_binding_1"/>
    <property type="match status" value="1"/>
</dbReference>
<evidence type="ECO:0000256" key="5">
    <source>
        <dbReference type="ARBA" id="ARBA00022643"/>
    </source>
</evidence>
<evidence type="ECO:0000256" key="7">
    <source>
        <dbReference type="ARBA" id="ARBA00022857"/>
    </source>
</evidence>
<dbReference type="Proteomes" id="UP000305948">
    <property type="component" value="Unassembled WGS sequence"/>
</dbReference>
<dbReference type="HAMAP" id="MF_03178">
    <property type="entry name" value="NDOR1"/>
    <property type="match status" value="1"/>
</dbReference>
<keyword evidence="8 9" id="KW-0560">Oxidoreductase</keyword>
<dbReference type="GO" id="GO:0050660">
    <property type="term" value="F:flavin adenine dinucleotide binding"/>
    <property type="evidence" value="ECO:0007669"/>
    <property type="project" value="UniProtKB-UniRule"/>
</dbReference>
<dbReference type="GO" id="GO:0005829">
    <property type="term" value="C:cytosol"/>
    <property type="evidence" value="ECO:0007669"/>
    <property type="project" value="TreeGrafter"/>
</dbReference>
<feature type="binding site" evidence="9">
    <location>
        <begin position="525"/>
        <end position="526"/>
    </location>
    <ligand>
        <name>NADP(+)</name>
        <dbReference type="ChEBI" id="CHEBI:58349"/>
    </ligand>
</feature>
<feature type="binding site" evidence="9">
    <location>
        <position position="135"/>
    </location>
    <ligand>
        <name>FMN</name>
        <dbReference type="ChEBI" id="CHEBI:58210"/>
    </ligand>
</feature>
<organism evidence="12 13">
    <name type="scientific">Heliocybe sulcata</name>
    <dbReference type="NCBI Taxonomy" id="5364"/>
    <lineage>
        <taxon>Eukaryota</taxon>
        <taxon>Fungi</taxon>
        <taxon>Dikarya</taxon>
        <taxon>Basidiomycota</taxon>
        <taxon>Agaricomycotina</taxon>
        <taxon>Agaricomycetes</taxon>
        <taxon>Gloeophyllales</taxon>
        <taxon>Gloeophyllaceae</taxon>
        <taxon>Heliocybe</taxon>
    </lineage>
</organism>
<keyword evidence="5 9" id="KW-0288">FMN</keyword>
<evidence type="ECO:0000256" key="3">
    <source>
        <dbReference type="ARBA" id="ARBA00022490"/>
    </source>
</evidence>
<dbReference type="GO" id="GO:0016651">
    <property type="term" value="F:oxidoreductase activity, acting on NAD(P)H"/>
    <property type="evidence" value="ECO:0007669"/>
    <property type="project" value="UniProtKB-UniRule"/>
</dbReference>
<dbReference type="Pfam" id="PF00258">
    <property type="entry name" value="Flavodoxin_1"/>
    <property type="match status" value="1"/>
</dbReference>
<keyword evidence="13" id="KW-1185">Reference proteome</keyword>
<dbReference type="InterPro" id="IPR023173">
    <property type="entry name" value="NADPH_Cyt_P450_Rdtase_alpha"/>
</dbReference>
<keyword evidence="4 9" id="KW-0285">Flavoprotein</keyword>
<dbReference type="GO" id="GO:0005739">
    <property type="term" value="C:mitochondrion"/>
    <property type="evidence" value="ECO:0007669"/>
    <property type="project" value="UniProtKB-SubCell"/>
</dbReference>
<evidence type="ECO:0000256" key="6">
    <source>
        <dbReference type="ARBA" id="ARBA00022827"/>
    </source>
</evidence>
<comment type="cofactor">
    <cofactor evidence="2 9">
        <name>FAD</name>
        <dbReference type="ChEBI" id="CHEBI:57692"/>
    </cofactor>
</comment>
<evidence type="ECO:0000256" key="9">
    <source>
        <dbReference type="HAMAP-Rule" id="MF_03178"/>
    </source>
</evidence>
<dbReference type="PANTHER" id="PTHR19384">
    <property type="entry name" value="NITRIC OXIDE SYNTHASE-RELATED"/>
    <property type="match status" value="1"/>
</dbReference>
<dbReference type="GO" id="GO:0016226">
    <property type="term" value="P:iron-sulfur cluster assembly"/>
    <property type="evidence" value="ECO:0007669"/>
    <property type="project" value="UniProtKB-UniRule"/>
</dbReference>
<protein>
    <recommendedName>
        <fullName evidence="9">NADPH-dependent diflavin oxidoreductase 1</fullName>
        <ecNumber evidence="9">1.18.1.-</ecNumber>
    </recommendedName>
    <alternativeName>
        <fullName evidence="9">NADPH-dependent FMN and FAD-containing oxidoreductase</fullName>
    </alternativeName>
</protein>
<sequence length="616" mass="68552">MTDLPDHDVLVLYATETGTAQDAADRAARHLRRLHLKARVLSVDAYPISELIHEPLVLFLISTSGSGSFPRPALPLWTLLLRSDLPHDLFEDLHFAVFGLGDSAYEKFCWPAKLLERRLEGLGGTAVVRRGEGDDQHLLGVDGALLPWLDSLIDVLSEHFPPPPGTPSDIPPPRATFVPASPISGSSDPRLSNPRYHQATLRVNKRVTAEDWWQDVRHFEFEFEREVHYAPGSTASLLPSNPPEAVDAFMEALGWEEQADIPIYVHPNLGDQTLPTFLPSPSTSTTLRCLLTHHLSILSVPRRAFWECLVHWLENTELSDEKDKVLEWLSEDGGDDLAFYTTHPRRTTLECLAEFTSARGKIPPEYVFDLVPGMREREFSIAGSSKKHPNTLHLLIAIVKYRTKFIKAPRKGVATSWLAGLEPGTRLVVGINPPQLALPAPSTPMILVGPGTGVAPMRAVVEDRVVSGAMGVCLLIFVFVMLVDDICIETVLYFGCRSAGKDQYYAEEWRSYEREGRLVYRLAASRDPPASTSGESEKTGKTYVQDLIVQDGPRVWDMLRRGGVVFISGSSNKMPAAVRAVLRSVGEREGGMSEEEAREWVERAEREGRVVEECWS</sequence>
<evidence type="ECO:0000256" key="1">
    <source>
        <dbReference type="ARBA" id="ARBA00001917"/>
    </source>
</evidence>
<evidence type="ECO:0000313" key="13">
    <source>
        <dbReference type="Proteomes" id="UP000305948"/>
    </source>
</evidence>
<dbReference type="Gene3D" id="3.40.50.80">
    <property type="entry name" value="Nucleotide-binding domain of ferredoxin-NADP reductase (FNR) module"/>
    <property type="match status" value="1"/>
</dbReference>
<dbReference type="InterPro" id="IPR017938">
    <property type="entry name" value="Riboflavin_synthase-like_b-brl"/>
</dbReference>
<dbReference type="InterPro" id="IPR001433">
    <property type="entry name" value="OxRdtase_FAD/NAD-bd"/>
</dbReference>
<reference evidence="12 13" key="1">
    <citation type="journal article" date="2019" name="Nat. Ecol. Evol.">
        <title>Megaphylogeny resolves global patterns of mushroom evolution.</title>
        <authorList>
            <person name="Varga T."/>
            <person name="Krizsan K."/>
            <person name="Foldi C."/>
            <person name="Dima B."/>
            <person name="Sanchez-Garcia M."/>
            <person name="Sanchez-Ramirez S."/>
            <person name="Szollosi G.J."/>
            <person name="Szarkandi J.G."/>
            <person name="Papp V."/>
            <person name="Albert L."/>
            <person name="Andreopoulos W."/>
            <person name="Angelini C."/>
            <person name="Antonin V."/>
            <person name="Barry K.W."/>
            <person name="Bougher N.L."/>
            <person name="Buchanan P."/>
            <person name="Buyck B."/>
            <person name="Bense V."/>
            <person name="Catcheside P."/>
            <person name="Chovatia M."/>
            <person name="Cooper J."/>
            <person name="Damon W."/>
            <person name="Desjardin D."/>
            <person name="Finy P."/>
            <person name="Geml J."/>
            <person name="Haridas S."/>
            <person name="Hughes K."/>
            <person name="Justo A."/>
            <person name="Karasinski D."/>
            <person name="Kautmanova I."/>
            <person name="Kiss B."/>
            <person name="Kocsube S."/>
            <person name="Kotiranta H."/>
            <person name="LaButti K.M."/>
            <person name="Lechner B.E."/>
            <person name="Liimatainen K."/>
            <person name="Lipzen A."/>
            <person name="Lukacs Z."/>
            <person name="Mihaltcheva S."/>
            <person name="Morgado L.N."/>
            <person name="Niskanen T."/>
            <person name="Noordeloos M.E."/>
            <person name="Ohm R.A."/>
            <person name="Ortiz-Santana B."/>
            <person name="Ovrebo C."/>
            <person name="Racz N."/>
            <person name="Riley R."/>
            <person name="Savchenko A."/>
            <person name="Shiryaev A."/>
            <person name="Soop K."/>
            <person name="Spirin V."/>
            <person name="Szebenyi C."/>
            <person name="Tomsovsky M."/>
            <person name="Tulloss R.E."/>
            <person name="Uehling J."/>
            <person name="Grigoriev I.V."/>
            <person name="Vagvolgyi C."/>
            <person name="Papp T."/>
            <person name="Martin F.M."/>
            <person name="Miettinen O."/>
            <person name="Hibbett D.S."/>
            <person name="Nagy L.G."/>
        </authorList>
    </citation>
    <scope>NUCLEOTIDE SEQUENCE [LARGE SCALE GENOMIC DNA]</scope>
    <source>
        <strain evidence="12 13">OMC1185</strain>
    </source>
</reference>
<dbReference type="EMBL" id="ML213525">
    <property type="protein sequence ID" value="TFK47130.1"/>
    <property type="molecule type" value="Genomic_DNA"/>
</dbReference>
<comment type="subunit">
    <text evidence="9">Interacts with DRE2; as part of the cytosolic iron-sulfur (Fe-S) protein assembly (CIA) machinery.</text>
</comment>
<comment type="cofactor">
    <cofactor evidence="1 9">
        <name>FMN</name>
        <dbReference type="ChEBI" id="CHEBI:58210"/>
    </cofactor>
</comment>
<dbReference type="GO" id="GO:0010181">
    <property type="term" value="F:FMN binding"/>
    <property type="evidence" value="ECO:0007669"/>
    <property type="project" value="UniProtKB-UniRule"/>
</dbReference>
<feature type="binding site" evidence="9">
    <location>
        <position position="615"/>
    </location>
    <ligand>
        <name>FAD</name>
        <dbReference type="ChEBI" id="CHEBI:57692"/>
    </ligand>
</feature>
<dbReference type="Gene3D" id="2.40.30.10">
    <property type="entry name" value="Translation factors"/>
    <property type="match status" value="1"/>
</dbReference>
<dbReference type="InterPro" id="IPR028879">
    <property type="entry name" value="NDOR1"/>
</dbReference>
<dbReference type="InterPro" id="IPR001709">
    <property type="entry name" value="Flavoprot_Pyr_Nucl_cyt_Rdtase"/>
</dbReference>
<evidence type="ECO:0000256" key="8">
    <source>
        <dbReference type="ARBA" id="ARBA00023002"/>
    </source>
</evidence>
<dbReference type="PRINTS" id="PR00369">
    <property type="entry name" value="FLAVODOXIN"/>
</dbReference>
<keyword evidence="3 9" id="KW-0963">Cytoplasm</keyword>
<feature type="binding site" evidence="9">
    <location>
        <position position="452"/>
    </location>
    <ligand>
        <name>NADP(+)</name>
        <dbReference type="ChEBI" id="CHEBI:58349"/>
    </ligand>
</feature>
<evidence type="ECO:0000259" key="11">
    <source>
        <dbReference type="PROSITE" id="PS51384"/>
    </source>
</evidence>
<dbReference type="PROSITE" id="PS50902">
    <property type="entry name" value="FLAVODOXIN_LIKE"/>
    <property type="match status" value="1"/>
</dbReference>
<comment type="similarity">
    <text evidence="9">Belongs to the NADPH-dependent diflavin oxidoreductase NDOR1 family.</text>
</comment>
<dbReference type="InterPro" id="IPR029039">
    <property type="entry name" value="Flavoprotein-like_sf"/>
</dbReference>
<feature type="binding site" evidence="9">
    <location>
        <begin position="15"/>
        <end position="20"/>
    </location>
    <ligand>
        <name>FMN</name>
        <dbReference type="ChEBI" id="CHEBI:58210"/>
    </ligand>
</feature>
<comment type="similarity">
    <text evidence="9">In the C-terminal section; belongs to the flavoprotein pyridine nucleotide cytochrome reductase family.</text>
</comment>
<dbReference type="SUPFAM" id="SSF52218">
    <property type="entry name" value="Flavoproteins"/>
    <property type="match status" value="1"/>
</dbReference>
<dbReference type="EC" id="1.18.1.-" evidence="9"/>
<feature type="binding site" evidence="9">
    <location>
        <begin position="541"/>
        <end position="545"/>
    </location>
    <ligand>
        <name>NADP(+)</name>
        <dbReference type="ChEBI" id="CHEBI:58349"/>
    </ligand>
</feature>